<organism evidence="1">
    <name type="scientific">Echinococcus granulosus</name>
    <name type="common">Hydatid tapeworm</name>
    <dbReference type="NCBI Taxonomy" id="6210"/>
    <lineage>
        <taxon>Eukaryota</taxon>
        <taxon>Metazoa</taxon>
        <taxon>Spiralia</taxon>
        <taxon>Lophotrochozoa</taxon>
        <taxon>Platyhelminthes</taxon>
        <taxon>Cestoda</taxon>
        <taxon>Eucestoda</taxon>
        <taxon>Cyclophyllidea</taxon>
        <taxon>Taeniidae</taxon>
        <taxon>Echinococcus</taxon>
        <taxon>Echinococcus granulosus group</taxon>
    </lineage>
</organism>
<dbReference type="AlphaFoldDB" id="A0A068WG22"/>
<reference evidence="3" key="3">
    <citation type="submission" date="2020-10" db="UniProtKB">
        <authorList>
            <consortium name="WormBaseParasite"/>
        </authorList>
    </citation>
    <scope>IDENTIFICATION</scope>
</reference>
<evidence type="ECO:0000313" key="2">
    <source>
        <dbReference type="Proteomes" id="UP000492820"/>
    </source>
</evidence>
<evidence type="ECO:0000313" key="1">
    <source>
        <dbReference type="EMBL" id="CDS16609.1"/>
    </source>
</evidence>
<proteinExistence type="predicted"/>
<reference evidence="1 2" key="1">
    <citation type="journal article" date="2013" name="Nature">
        <title>The genomes of four tapeworm species reveal adaptations to parasitism.</title>
        <authorList>
            <person name="Tsai I.J."/>
            <person name="Zarowiecki M."/>
            <person name="Holroyd N."/>
            <person name="Garciarrubio A."/>
            <person name="Sanchez-Flores A."/>
            <person name="Brooks K.L."/>
            <person name="Tracey A."/>
            <person name="Bobes R.J."/>
            <person name="Fragoso G."/>
            <person name="Sciutto E."/>
            <person name="Aslett M."/>
            <person name="Beasley H."/>
            <person name="Bennett H.M."/>
            <person name="Cai J."/>
            <person name="Camicia F."/>
            <person name="Clark R."/>
            <person name="Cucher M."/>
            <person name="De Silva N."/>
            <person name="Day T.A."/>
            <person name="Deplazes P."/>
            <person name="Estrada K."/>
            <person name="Fernandez C."/>
            <person name="Holland P.W."/>
            <person name="Hou J."/>
            <person name="Hu S."/>
            <person name="Huckvale T."/>
            <person name="Hung S.S."/>
            <person name="Kamenetzky L."/>
            <person name="Keane J.A."/>
            <person name="Kiss F."/>
            <person name="Koziol U."/>
            <person name="Lambert O."/>
            <person name="Liu K."/>
            <person name="Luo X."/>
            <person name="Luo Y."/>
            <person name="Macchiaroli N."/>
            <person name="Nichol S."/>
            <person name="Paps J."/>
            <person name="Parkinson J."/>
            <person name="Pouchkina-Stantcheva N."/>
            <person name="Riddiford N."/>
            <person name="Rosenzvit M."/>
            <person name="Salinas G."/>
            <person name="Wasmuth J.D."/>
            <person name="Zamanian M."/>
            <person name="Zheng Y."/>
            <person name="Cai X."/>
            <person name="Soberon X."/>
            <person name="Olson P.D."/>
            <person name="Laclette J.P."/>
            <person name="Brehm K."/>
            <person name="Berriman M."/>
            <person name="Garciarrubio A."/>
            <person name="Bobes R.J."/>
            <person name="Fragoso G."/>
            <person name="Sanchez-Flores A."/>
            <person name="Estrada K."/>
            <person name="Cevallos M.A."/>
            <person name="Morett E."/>
            <person name="Gonzalez V."/>
            <person name="Portillo T."/>
            <person name="Ochoa-Leyva A."/>
            <person name="Jose M.V."/>
            <person name="Sciutto E."/>
            <person name="Landa A."/>
            <person name="Jimenez L."/>
            <person name="Valdes V."/>
            <person name="Carrero J.C."/>
            <person name="Larralde C."/>
            <person name="Morales-Montor J."/>
            <person name="Limon-Lason J."/>
            <person name="Soberon X."/>
            <person name="Laclette J.P."/>
        </authorList>
    </citation>
    <scope>NUCLEOTIDE SEQUENCE [LARGE SCALE GENOMIC DNA]</scope>
</reference>
<reference evidence="1" key="2">
    <citation type="submission" date="2014-06" db="EMBL/GenBank/DDBJ databases">
        <authorList>
            <person name="Aslett M."/>
        </authorList>
    </citation>
    <scope>NUCLEOTIDE SEQUENCE</scope>
</reference>
<dbReference type="EMBL" id="LK028576">
    <property type="protein sequence ID" value="CDS16609.1"/>
    <property type="molecule type" value="Genomic_DNA"/>
</dbReference>
<protein>
    <submittedName>
        <fullName evidence="1 3">Uncharacterized protein</fullName>
    </submittedName>
</protein>
<dbReference type="Proteomes" id="UP000492820">
    <property type="component" value="Unassembled WGS sequence"/>
</dbReference>
<accession>A0A068WG22</accession>
<dbReference type="WBParaSite" id="EgrG_002020900">
    <property type="protein sequence ID" value="EgrG_002020900"/>
    <property type="gene ID" value="EgrG_002020900"/>
</dbReference>
<gene>
    <name evidence="1" type="ORF">EgrG_002020900</name>
</gene>
<sequence>MPLSTPLFTPDTYHLGYTGSEGTGLFSLNEDLAPDGFASSLLLASVAATVLPISVAYPTYPPNVNQTRLSDSKRVRIFTHADDNKDVGGVSRADYCGRVRASRRVIDIPLAFCLTPFLEICLHLKATPFPHSPSCFDDPQSARIVTRVGRTARPDFPSPSLYL</sequence>
<evidence type="ECO:0000313" key="3">
    <source>
        <dbReference type="WBParaSite" id="EgrG_002020900"/>
    </source>
</evidence>
<name>A0A068WG22_ECHGR</name>